<protein>
    <submittedName>
        <fullName evidence="2">Glycosyl transferase family 2</fullName>
    </submittedName>
</protein>
<dbReference type="AlphaFoldDB" id="A0A1N7AZR3"/>
<evidence type="ECO:0000259" key="1">
    <source>
        <dbReference type="Pfam" id="PF00535"/>
    </source>
</evidence>
<gene>
    <name evidence="2" type="ORF">SAMN05421545_3695</name>
</gene>
<accession>A0A1N7AZR3</accession>
<dbReference type="InterPro" id="IPR001173">
    <property type="entry name" value="Glyco_trans_2-like"/>
</dbReference>
<dbReference type="Pfam" id="PF00535">
    <property type="entry name" value="Glycos_transf_2"/>
    <property type="match status" value="1"/>
</dbReference>
<dbReference type="Gene3D" id="3.90.550.10">
    <property type="entry name" value="Spore Coat Polysaccharide Biosynthesis Protein SpsA, Chain A"/>
    <property type="match status" value="1"/>
</dbReference>
<dbReference type="STRING" id="1077936.SAMN05421545_3695"/>
<dbReference type="PANTHER" id="PTHR22916">
    <property type="entry name" value="GLYCOSYLTRANSFERASE"/>
    <property type="match status" value="1"/>
</dbReference>
<dbReference type="GO" id="GO:0016758">
    <property type="term" value="F:hexosyltransferase activity"/>
    <property type="evidence" value="ECO:0007669"/>
    <property type="project" value="UniProtKB-ARBA"/>
</dbReference>
<evidence type="ECO:0000313" key="2">
    <source>
        <dbReference type="EMBL" id="SIR44433.1"/>
    </source>
</evidence>
<dbReference type="PANTHER" id="PTHR22916:SF3">
    <property type="entry name" value="UDP-GLCNAC:BETAGAL BETA-1,3-N-ACETYLGLUCOSAMINYLTRANSFERASE-LIKE PROTEIN 1"/>
    <property type="match status" value="1"/>
</dbReference>
<evidence type="ECO:0000313" key="3">
    <source>
        <dbReference type="Proteomes" id="UP000185924"/>
    </source>
</evidence>
<keyword evidence="2" id="KW-0808">Transferase</keyword>
<dbReference type="InterPro" id="IPR029044">
    <property type="entry name" value="Nucleotide-diphossugar_trans"/>
</dbReference>
<name>A0A1N7AZR3_9BACT</name>
<dbReference type="EMBL" id="FTNM01000006">
    <property type="protein sequence ID" value="SIR44433.1"/>
    <property type="molecule type" value="Genomic_DNA"/>
</dbReference>
<reference evidence="3" key="1">
    <citation type="submission" date="2017-01" db="EMBL/GenBank/DDBJ databases">
        <authorList>
            <person name="Varghese N."/>
            <person name="Submissions S."/>
        </authorList>
    </citation>
    <scope>NUCLEOTIDE SEQUENCE [LARGE SCALE GENOMIC DNA]</scope>
    <source>
        <strain evidence="3">DM9</strain>
    </source>
</reference>
<dbReference type="Proteomes" id="UP000185924">
    <property type="component" value="Unassembled WGS sequence"/>
</dbReference>
<organism evidence="2 3">
    <name type="scientific">Pontibacter lucknowensis</name>
    <dbReference type="NCBI Taxonomy" id="1077936"/>
    <lineage>
        <taxon>Bacteria</taxon>
        <taxon>Pseudomonadati</taxon>
        <taxon>Bacteroidota</taxon>
        <taxon>Cytophagia</taxon>
        <taxon>Cytophagales</taxon>
        <taxon>Hymenobacteraceae</taxon>
        <taxon>Pontibacter</taxon>
    </lineage>
</organism>
<feature type="domain" description="Glycosyltransferase 2-like" evidence="1">
    <location>
        <begin position="6"/>
        <end position="148"/>
    </location>
</feature>
<proteinExistence type="predicted"/>
<dbReference type="SUPFAM" id="SSF53448">
    <property type="entry name" value="Nucleotide-diphospho-sugar transferases"/>
    <property type="match status" value="1"/>
</dbReference>
<keyword evidence="3" id="KW-1185">Reference proteome</keyword>
<sequence>MLPKLTVLMPVYNAGKFLAAAVDSILQQTFREFEFIIIDDGSTDDSVAIIKSYDDPRIRLYLNKDNIGITATLNKGIGLASTSLIARMDADDISYPDRLQVQYSYMLANPDCALVSSMVRVIGEDGRFIRQDKMRSEHVYYNLTFICWLYHPTVMYRKEAVQEVGLYTATYSEDFELFWQLTRKYSFHNLPEVLLDYRVTDQSLHQVLKKVEYESAQQQQVLRNLRYFAGGHYTIPSSFIQCYRHNFEPLIAEQDLRRWISCIRELDYITQCILEKLNPNLEEESVKLAARYKREFIISALIQHLPLHTQVWFRMRVEPMRSLARSIKSLLKSKLRYKTALLTKNN</sequence>